<dbReference type="EMBL" id="LUKN01002602">
    <property type="protein sequence ID" value="OAQ98801.1"/>
    <property type="molecule type" value="Genomic_DNA"/>
</dbReference>
<evidence type="ECO:0000256" key="6">
    <source>
        <dbReference type="ARBA" id="ARBA00023136"/>
    </source>
</evidence>
<evidence type="ECO:0000256" key="3">
    <source>
        <dbReference type="ARBA" id="ARBA00022692"/>
    </source>
</evidence>
<dbReference type="PANTHER" id="PTHR47797:SF4">
    <property type="entry name" value="DOMON DOMAIN-CONTAINING PROTEIN"/>
    <property type="match status" value="1"/>
</dbReference>
<feature type="chain" id="PRO_5008104215" description="DOMON domain-containing protein" evidence="9">
    <location>
        <begin position="24"/>
        <end position="570"/>
    </location>
</feature>
<keyword evidence="9" id="KW-0732">Signal</keyword>
<feature type="transmembrane region" description="Helical" evidence="8">
    <location>
        <begin position="294"/>
        <end position="313"/>
    </location>
</feature>
<dbReference type="OMA" id="KSPWIWA"/>
<dbReference type="InterPro" id="IPR015920">
    <property type="entry name" value="Cellobiose_DH-like_cyt"/>
</dbReference>
<keyword evidence="3 8" id="KW-0812">Transmembrane</keyword>
<dbReference type="InterPro" id="IPR019711">
    <property type="entry name" value="ATP_synth_F0_suH"/>
</dbReference>
<sequence length="570" mass="60514">MGLGTSVAGAVALAALGPIGALAASAPHCVGDNSNICFSWGVPESALQAGSGNVYFQLRAPNTYEWAALGIGSQMRGAEIFLMYQDGSGNVTLSTRSGVGHVMPQYTQRSEVELLAGSGVVNDEMVANVRCGDCQSASLTGSSGWISAWKTGQAINSQDKSARIDYHDAHSIFQIDLSQASVSSDANPFTGNNGGSNPNGNNTSGDGNDGGSIVSPGGDSGSGFSNTLLYGHGVLMMIVWVILYPAGALLMPLIGKWMFHAAFQTIAFLAMWAGLGLGYVLAHRLGIFWQNTHTRLGIMVCALMFLQPILGALHHANFKRQGRRGVLSHIHVWYGRALIILGIINGGLGLQLAGSGMAFRTAYIVLAAVIAGPYFLSIPWLEWRKAKQSRGDGTGSPSRKGLTARGGSDEASTGGEAERSTSRFSQNPQSILPVLGFPLSNANPSKMLSQITRVVRARSAIATVSRSMQTRTFIAPTVSRRADFVQELYLKELKAYKMPAVKESDSVGQVQTFAEPKTPKSPEEADLASNLQEYESMAVEIEGQDATQQATGTPAALPDWLEAEEEEVKH</sequence>
<evidence type="ECO:0000256" key="1">
    <source>
        <dbReference type="ARBA" id="ARBA00004370"/>
    </source>
</evidence>
<organism evidence="11 12">
    <name type="scientific">Cordyceps confragosa</name>
    <name type="common">Lecanicillium lecanii</name>
    <dbReference type="NCBI Taxonomy" id="2714763"/>
    <lineage>
        <taxon>Eukaryota</taxon>
        <taxon>Fungi</taxon>
        <taxon>Dikarya</taxon>
        <taxon>Ascomycota</taxon>
        <taxon>Pezizomycotina</taxon>
        <taxon>Sordariomycetes</taxon>
        <taxon>Hypocreomycetidae</taxon>
        <taxon>Hypocreales</taxon>
        <taxon>Cordycipitaceae</taxon>
        <taxon>Akanthomyces</taxon>
    </lineage>
</organism>
<dbReference type="PANTHER" id="PTHR47797">
    <property type="entry name" value="DEHYDROGENASE, PUTATIVE (AFU_ORTHOLOGUE AFUA_8G05805)-RELATED"/>
    <property type="match status" value="1"/>
</dbReference>
<keyword evidence="4" id="KW-0249">Electron transport</keyword>
<dbReference type="InterPro" id="IPR006593">
    <property type="entry name" value="Cyt_b561/ferric_Rdtase_TM"/>
</dbReference>
<reference evidence="11 12" key="1">
    <citation type="submission" date="2016-03" db="EMBL/GenBank/DDBJ databases">
        <title>Fine-scale spatial genetic structure of a fungal parasite of coffee scale insects.</title>
        <authorList>
            <person name="Jackson D."/>
            <person name="Zemenick K.A."/>
            <person name="Malloure B."/>
            <person name="Quandt C.A."/>
            <person name="James T.Y."/>
        </authorList>
    </citation>
    <scope>NUCLEOTIDE SEQUENCE [LARGE SCALE GENOMIC DNA]</scope>
    <source>
        <strain evidence="11 12">UM487</strain>
    </source>
</reference>
<dbReference type="Pfam" id="PF16010">
    <property type="entry name" value="CDH-cyt"/>
    <property type="match status" value="1"/>
</dbReference>
<feature type="transmembrane region" description="Helical" evidence="8">
    <location>
        <begin position="229"/>
        <end position="254"/>
    </location>
</feature>
<keyword evidence="12" id="KW-1185">Reference proteome</keyword>
<gene>
    <name evidence="11" type="ORF">LLEC1_03871</name>
</gene>
<accession>A0A179IA95</accession>
<dbReference type="Pfam" id="PF10348">
    <property type="entry name" value="DUF2427"/>
    <property type="match status" value="1"/>
</dbReference>
<evidence type="ECO:0000256" key="4">
    <source>
        <dbReference type="ARBA" id="ARBA00022982"/>
    </source>
</evidence>
<dbReference type="CDD" id="cd08760">
    <property type="entry name" value="Cyt_b561_FRRS1_like"/>
    <property type="match status" value="1"/>
</dbReference>
<dbReference type="CDD" id="cd09630">
    <property type="entry name" value="CDH_like_cytochrome"/>
    <property type="match status" value="1"/>
</dbReference>
<feature type="region of interest" description="Disordered" evidence="7">
    <location>
        <begin position="544"/>
        <end position="570"/>
    </location>
</feature>
<feature type="region of interest" description="Disordered" evidence="7">
    <location>
        <begin position="186"/>
        <end position="216"/>
    </location>
</feature>
<dbReference type="SMART" id="SM00665">
    <property type="entry name" value="B561"/>
    <property type="match status" value="1"/>
</dbReference>
<comment type="subcellular location">
    <subcellularLocation>
        <location evidence="1">Membrane</location>
    </subcellularLocation>
</comment>
<dbReference type="Gene3D" id="1.20.120.1770">
    <property type="match status" value="1"/>
</dbReference>
<evidence type="ECO:0000256" key="2">
    <source>
        <dbReference type="ARBA" id="ARBA00022448"/>
    </source>
</evidence>
<comment type="caution">
    <text evidence="11">The sequence shown here is derived from an EMBL/GenBank/DDBJ whole genome shotgun (WGS) entry which is preliminary data.</text>
</comment>
<proteinExistence type="predicted"/>
<dbReference type="InterPro" id="IPR005018">
    <property type="entry name" value="DOMON_domain"/>
</dbReference>
<dbReference type="GO" id="GO:0016020">
    <property type="term" value="C:membrane"/>
    <property type="evidence" value="ECO:0007669"/>
    <property type="project" value="UniProtKB-SubCell"/>
</dbReference>
<dbReference type="SUPFAM" id="SSF49344">
    <property type="entry name" value="CBD9-like"/>
    <property type="match status" value="1"/>
</dbReference>
<name>A0A179IA95_CORDF</name>
<dbReference type="PROSITE" id="PS50836">
    <property type="entry name" value="DOMON"/>
    <property type="match status" value="1"/>
</dbReference>
<feature type="transmembrane region" description="Helical" evidence="8">
    <location>
        <begin position="360"/>
        <end position="381"/>
    </location>
</feature>
<evidence type="ECO:0000256" key="5">
    <source>
        <dbReference type="ARBA" id="ARBA00022989"/>
    </source>
</evidence>
<evidence type="ECO:0000313" key="11">
    <source>
        <dbReference type="EMBL" id="OAQ98801.1"/>
    </source>
</evidence>
<evidence type="ECO:0000256" key="8">
    <source>
        <dbReference type="SAM" id="Phobius"/>
    </source>
</evidence>
<feature type="compositionally biased region" description="Acidic residues" evidence="7">
    <location>
        <begin position="561"/>
        <end position="570"/>
    </location>
</feature>
<evidence type="ECO:0000259" key="10">
    <source>
        <dbReference type="PROSITE" id="PS50836"/>
    </source>
</evidence>
<evidence type="ECO:0000256" key="9">
    <source>
        <dbReference type="SAM" id="SignalP"/>
    </source>
</evidence>
<feature type="signal peptide" evidence="9">
    <location>
        <begin position="1"/>
        <end position="23"/>
    </location>
</feature>
<protein>
    <recommendedName>
        <fullName evidence="10">DOMON domain-containing protein</fullName>
    </recommendedName>
</protein>
<feature type="compositionally biased region" description="Low complexity" evidence="7">
    <location>
        <begin position="187"/>
        <end position="206"/>
    </location>
</feature>
<dbReference type="InterPro" id="IPR018825">
    <property type="entry name" value="DUF2427"/>
</dbReference>
<evidence type="ECO:0000313" key="12">
    <source>
        <dbReference type="Proteomes" id="UP000243081"/>
    </source>
</evidence>
<keyword evidence="6 8" id="KW-0472">Membrane</keyword>
<keyword evidence="2" id="KW-0813">Transport</keyword>
<dbReference type="OrthoDB" id="19261at2759"/>
<evidence type="ECO:0000256" key="7">
    <source>
        <dbReference type="SAM" id="MobiDB-lite"/>
    </source>
</evidence>
<dbReference type="GO" id="GO:0015986">
    <property type="term" value="P:proton motive force-driven ATP synthesis"/>
    <property type="evidence" value="ECO:0007669"/>
    <property type="project" value="InterPro"/>
</dbReference>
<dbReference type="Proteomes" id="UP000243081">
    <property type="component" value="Unassembled WGS sequence"/>
</dbReference>
<dbReference type="Gene3D" id="2.60.40.1210">
    <property type="entry name" value="Cellobiose dehydrogenase, cytochrome domain"/>
    <property type="match status" value="1"/>
</dbReference>
<feature type="region of interest" description="Disordered" evidence="7">
    <location>
        <begin position="388"/>
        <end position="425"/>
    </location>
</feature>
<keyword evidence="5 8" id="KW-1133">Transmembrane helix</keyword>
<feature type="transmembrane region" description="Helical" evidence="8">
    <location>
        <begin position="261"/>
        <end position="282"/>
    </location>
</feature>
<feature type="transmembrane region" description="Helical" evidence="8">
    <location>
        <begin position="333"/>
        <end position="354"/>
    </location>
</feature>
<feature type="domain" description="DOMON" evidence="10">
    <location>
        <begin position="34"/>
        <end position="152"/>
    </location>
</feature>
<dbReference type="AlphaFoldDB" id="A0A179IA95"/>
<dbReference type="Pfam" id="PF10775">
    <property type="entry name" value="ATP_sub_h"/>
    <property type="match status" value="1"/>
</dbReference>